<evidence type="ECO:0000256" key="1">
    <source>
        <dbReference type="SAM" id="MobiDB-lite"/>
    </source>
</evidence>
<evidence type="ECO:0000313" key="3">
    <source>
        <dbReference type="Proteomes" id="UP001594288"/>
    </source>
</evidence>
<keyword evidence="3" id="KW-1185">Reference proteome</keyword>
<proteinExistence type="predicted"/>
<accession>A0ABV6YQR5</accession>
<sequence>RITGFCTPEEFIEGLVRIEGRSDRLAEMFRLEETRANDQGFLIAFGKLLMEIGMYDGALIRFDRASQIDSDDRFGTLEEATYAMLYAGRKTQGGGTQVPALRHGTSRQREI</sequence>
<dbReference type="EMBL" id="JBHPEI010000149">
    <property type="protein sequence ID" value="MFC1800408.1"/>
    <property type="molecule type" value="Genomic_DNA"/>
</dbReference>
<protein>
    <submittedName>
        <fullName evidence="2">Uncharacterized protein</fullName>
    </submittedName>
</protein>
<organism evidence="2 3">
    <name type="scientific">Eiseniibacteriota bacterium</name>
    <dbReference type="NCBI Taxonomy" id="2212470"/>
    <lineage>
        <taxon>Bacteria</taxon>
        <taxon>Candidatus Eiseniibacteriota</taxon>
    </lineage>
</organism>
<dbReference type="Proteomes" id="UP001594288">
    <property type="component" value="Unassembled WGS sequence"/>
</dbReference>
<comment type="caution">
    <text evidence="2">The sequence shown here is derived from an EMBL/GenBank/DDBJ whole genome shotgun (WGS) entry which is preliminary data.</text>
</comment>
<feature type="non-terminal residue" evidence="2">
    <location>
        <position position="1"/>
    </location>
</feature>
<reference evidence="2 3" key="1">
    <citation type="submission" date="2024-09" db="EMBL/GenBank/DDBJ databases">
        <authorList>
            <person name="D'Angelo T."/>
        </authorList>
    </citation>
    <scope>NUCLEOTIDE SEQUENCE [LARGE SCALE GENOMIC DNA]</scope>
    <source>
        <strain evidence="2">SAG AM-311-F02</strain>
    </source>
</reference>
<gene>
    <name evidence="2" type="ORF">ACFL2Z_05850</name>
</gene>
<name>A0ABV6YQR5_UNCEI</name>
<feature type="region of interest" description="Disordered" evidence="1">
    <location>
        <begin position="91"/>
        <end position="111"/>
    </location>
</feature>
<evidence type="ECO:0000313" key="2">
    <source>
        <dbReference type="EMBL" id="MFC1800408.1"/>
    </source>
</evidence>